<organism evidence="1">
    <name type="scientific">Blastocystis hominis</name>
    <dbReference type="NCBI Taxonomy" id="12968"/>
    <lineage>
        <taxon>Eukaryota</taxon>
        <taxon>Sar</taxon>
        <taxon>Stramenopiles</taxon>
        <taxon>Bigyra</taxon>
        <taxon>Opalozoa</taxon>
        <taxon>Opalinata</taxon>
        <taxon>Blastocystidae</taxon>
        <taxon>Blastocystis</taxon>
    </lineage>
</organism>
<dbReference type="EMBL" id="FN668661">
    <property type="protein sequence ID" value="CBK23575.2"/>
    <property type="molecule type" value="Genomic_DNA"/>
</dbReference>
<dbReference type="AlphaFoldDB" id="D8M5X6"/>
<gene>
    <name evidence="1" type="ORF">GSBLH_T00007133001</name>
</gene>
<evidence type="ECO:0000313" key="1">
    <source>
        <dbReference type="EMBL" id="CBK23575.2"/>
    </source>
</evidence>
<dbReference type="InParanoid" id="D8M5X6"/>
<accession>D8M5X6</accession>
<dbReference type="Gene3D" id="1.20.1050.40">
    <property type="entry name" value="Endopeptidase. Chain P, domain 1"/>
    <property type="match status" value="1"/>
</dbReference>
<evidence type="ECO:0000313" key="2">
    <source>
        <dbReference type="Proteomes" id="UP000008312"/>
    </source>
</evidence>
<proteinExistence type="predicted"/>
<dbReference type="Proteomes" id="UP000008312">
    <property type="component" value="Unassembled WGS sequence"/>
</dbReference>
<dbReference type="RefSeq" id="XP_012897623.1">
    <property type="nucleotide sequence ID" value="XM_013042169.1"/>
</dbReference>
<reference evidence="1" key="1">
    <citation type="submission" date="2010-02" db="EMBL/GenBank/DDBJ databases">
        <title>Sequencing and annotation of the Blastocystis hominis genome.</title>
        <authorList>
            <person name="Wincker P."/>
        </authorList>
    </citation>
    <scope>NUCLEOTIDE SEQUENCE</scope>
    <source>
        <strain evidence="1">Singapore isolate B</strain>
    </source>
</reference>
<keyword evidence="2" id="KW-1185">Reference proteome</keyword>
<dbReference type="InterPro" id="IPR024080">
    <property type="entry name" value="Neurolysin/TOP_N"/>
</dbReference>
<protein>
    <submittedName>
        <fullName evidence="1">Uncharacterized protein</fullName>
    </submittedName>
</protein>
<dbReference type="OrthoDB" id="534666at2759"/>
<dbReference type="SUPFAM" id="SSF55486">
    <property type="entry name" value="Metalloproteases ('zincins'), catalytic domain"/>
    <property type="match status" value="1"/>
</dbReference>
<dbReference type="GeneID" id="24923257"/>
<name>D8M5X6_BLAHO</name>
<sequence length="136" mass="15533">MYAKFVKPRFNVTVEEIQRLAQQFIANGKSTDKAIVSIPREKRTFQNVIKPLLVYDHGSQGANGTIGTLINVSPVKEVRDAANEASVAMSQYSMSRLVQNDLYTALNEFNEDRKKRNEKYDPDIEKYIQDNLTSMK</sequence>